<dbReference type="EMBL" id="RCHC01000016">
    <property type="protein sequence ID" value="RLL19651.1"/>
    <property type="molecule type" value="Genomic_DNA"/>
</dbReference>
<keyword evidence="1" id="KW-0472">Membrane</keyword>
<proteinExistence type="predicted"/>
<organism evidence="2 3">
    <name type="scientific">Acinetobacter chengduensis</name>
    <dbReference type="NCBI Taxonomy" id="2420890"/>
    <lineage>
        <taxon>Bacteria</taxon>
        <taxon>Pseudomonadati</taxon>
        <taxon>Pseudomonadota</taxon>
        <taxon>Gammaproteobacteria</taxon>
        <taxon>Moraxellales</taxon>
        <taxon>Moraxellaceae</taxon>
        <taxon>Acinetobacter</taxon>
    </lineage>
</organism>
<keyword evidence="1" id="KW-1133">Transmembrane helix</keyword>
<gene>
    <name evidence="2" type="ORF">D9K81_13665</name>
</gene>
<evidence type="ECO:0000313" key="3">
    <source>
        <dbReference type="Proteomes" id="UP000280271"/>
    </source>
</evidence>
<evidence type="ECO:0000256" key="1">
    <source>
        <dbReference type="SAM" id="Phobius"/>
    </source>
</evidence>
<keyword evidence="3" id="KW-1185">Reference proteome</keyword>
<sequence length="151" mass="17465">MSELQLQEKPLKLWNPNAAGCWALLVTPICSSYLLYKNAQKLNDLDAASKAKNWMIAGLAVWLLSIICSLAYPTNTAMINGFFFWYLILWYFLFVRQQVANIKQRFGEHYTRYSYSEWLKFIVIGFVVRVLLMGVSLGISAIWLGLRHTVF</sequence>
<keyword evidence="1" id="KW-0812">Transmembrane</keyword>
<accession>A0ABX9TU09</accession>
<feature type="transmembrane region" description="Helical" evidence="1">
    <location>
        <begin position="54"/>
        <end position="72"/>
    </location>
</feature>
<feature type="transmembrane region" description="Helical" evidence="1">
    <location>
        <begin position="78"/>
        <end position="95"/>
    </location>
</feature>
<dbReference type="Proteomes" id="UP000280271">
    <property type="component" value="Unassembled WGS sequence"/>
</dbReference>
<dbReference type="RefSeq" id="WP_120373510.1">
    <property type="nucleotide sequence ID" value="NZ_RCHC01000016.1"/>
</dbReference>
<feature type="transmembrane region" description="Helical" evidence="1">
    <location>
        <begin position="14"/>
        <end position="34"/>
    </location>
</feature>
<name>A0ABX9TU09_9GAMM</name>
<evidence type="ECO:0000313" key="2">
    <source>
        <dbReference type="EMBL" id="RLL19651.1"/>
    </source>
</evidence>
<reference evidence="2 3" key="1">
    <citation type="submission" date="2018-09" db="EMBL/GenBank/DDBJ databases">
        <title>The draft genome of Acinetobacter sp. strains.</title>
        <authorList>
            <person name="Qin J."/>
            <person name="Feng Y."/>
            <person name="Zong Z."/>
        </authorList>
    </citation>
    <scope>NUCLEOTIDE SEQUENCE [LARGE SCALE GENOMIC DNA]</scope>
    <source>
        <strain evidence="2 3">WCHAc060005</strain>
    </source>
</reference>
<feature type="transmembrane region" description="Helical" evidence="1">
    <location>
        <begin position="121"/>
        <end position="146"/>
    </location>
</feature>
<protein>
    <submittedName>
        <fullName evidence="2">Uncharacterized protein</fullName>
    </submittedName>
</protein>
<comment type="caution">
    <text evidence="2">The sequence shown here is derived from an EMBL/GenBank/DDBJ whole genome shotgun (WGS) entry which is preliminary data.</text>
</comment>